<keyword evidence="1" id="KW-0472">Membrane</keyword>
<dbReference type="AlphaFoldDB" id="A0A918EVJ7"/>
<keyword evidence="1" id="KW-1133">Transmembrane helix</keyword>
<evidence type="ECO:0000256" key="1">
    <source>
        <dbReference type="SAM" id="Phobius"/>
    </source>
</evidence>
<evidence type="ECO:0000313" key="2">
    <source>
        <dbReference type="EMBL" id="GGQ72052.1"/>
    </source>
</evidence>
<evidence type="ECO:0000313" key="3">
    <source>
        <dbReference type="Proteomes" id="UP000620156"/>
    </source>
</evidence>
<sequence length="59" mass="6510">MTWSYWLAAGGVSLPALLLLFYAVRHARSIVETCLRAYLESRVAREQRATMVADGAVPA</sequence>
<comment type="caution">
    <text evidence="2">The sequence shown here is derived from an EMBL/GenBank/DDBJ whole genome shotgun (WGS) entry which is preliminary data.</text>
</comment>
<keyword evidence="1" id="KW-0812">Transmembrane</keyword>
<keyword evidence="3" id="KW-1185">Reference proteome</keyword>
<gene>
    <name evidence="2" type="ORF">GCM10010145_47040</name>
</gene>
<dbReference type="EMBL" id="BMQK01000012">
    <property type="protein sequence ID" value="GGQ72052.1"/>
    <property type="molecule type" value="Genomic_DNA"/>
</dbReference>
<dbReference type="Proteomes" id="UP000620156">
    <property type="component" value="Unassembled WGS sequence"/>
</dbReference>
<accession>A0A918EVJ7</accession>
<protein>
    <submittedName>
        <fullName evidence="2">Uncharacterized protein</fullName>
    </submittedName>
</protein>
<reference evidence="2" key="2">
    <citation type="submission" date="2020-09" db="EMBL/GenBank/DDBJ databases">
        <authorList>
            <person name="Sun Q."/>
            <person name="Ohkuma M."/>
        </authorList>
    </citation>
    <scope>NUCLEOTIDE SEQUENCE</scope>
    <source>
        <strain evidence="2">JCM 3131</strain>
    </source>
</reference>
<name>A0A918EVJ7_9ACTN</name>
<proteinExistence type="predicted"/>
<reference evidence="2" key="1">
    <citation type="journal article" date="2014" name="Int. J. Syst. Evol. Microbiol.">
        <title>Complete genome sequence of Corynebacterium casei LMG S-19264T (=DSM 44701T), isolated from a smear-ripened cheese.</title>
        <authorList>
            <consortium name="US DOE Joint Genome Institute (JGI-PGF)"/>
            <person name="Walter F."/>
            <person name="Albersmeier A."/>
            <person name="Kalinowski J."/>
            <person name="Ruckert C."/>
        </authorList>
    </citation>
    <scope>NUCLEOTIDE SEQUENCE</scope>
    <source>
        <strain evidence="2">JCM 3131</strain>
    </source>
</reference>
<feature type="transmembrane region" description="Helical" evidence="1">
    <location>
        <begin position="6"/>
        <end position="24"/>
    </location>
</feature>
<organism evidence="2 3">
    <name type="scientific">Streptomyces ruber</name>
    <dbReference type="NCBI Taxonomy" id="83378"/>
    <lineage>
        <taxon>Bacteria</taxon>
        <taxon>Bacillati</taxon>
        <taxon>Actinomycetota</taxon>
        <taxon>Actinomycetes</taxon>
        <taxon>Kitasatosporales</taxon>
        <taxon>Streptomycetaceae</taxon>
        <taxon>Streptomyces</taxon>
    </lineage>
</organism>